<protein>
    <submittedName>
        <fullName evidence="1">Uncharacterized protein</fullName>
    </submittedName>
</protein>
<organism evidence="1 2">
    <name type="scientific">Nocardia neocaledoniensis</name>
    <dbReference type="NCBI Taxonomy" id="236511"/>
    <lineage>
        <taxon>Bacteria</taxon>
        <taxon>Bacillati</taxon>
        <taxon>Actinomycetota</taxon>
        <taxon>Actinomycetes</taxon>
        <taxon>Mycobacteriales</taxon>
        <taxon>Nocardiaceae</taxon>
        <taxon>Nocardia</taxon>
    </lineage>
</organism>
<comment type="caution">
    <text evidence="1">The sequence shown here is derived from an EMBL/GenBank/DDBJ whole genome shotgun (WGS) entry which is preliminary data.</text>
</comment>
<dbReference type="EMBL" id="QGTL01000006">
    <property type="protein sequence ID" value="PWV74497.1"/>
    <property type="molecule type" value="Genomic_DNA"/>
</dbReference>
<dbReference type="RefSeq" id="WP_146229349.1">
    <property type="nucleotide sequence ID" value="NZ_QGTL01000006.1"/>
</dbReference>
<dbReference type="Gene3D" id="1.10.3290.10">
    <property type="entry name" value="Fido-like domain"/>
    <property type="match status" value="1"/>
</dbReference>
<evidence type="ECO:0000313" key="1">
    <source>
        <dbReference type="EMBL" id="PWV74497.1"/>
    </source>
</evidence>
<gene>
    <name evidence="1" type="ORF">DFR69_106308</name>
</gene>
<keyword evidence="2" id="KW-1185">Reference proteome</keyword>
<dbReference type="InterPro" id="IPR036597">
    <property type="entry name" value="Fido-like_dom_sf"/>
</dbReference>
<evidence type="ECO:0000313" key="2">
    <source>
        <dbReference type="Proteomes" id="UP000246410"/>
    </source>
</evidence>
<proteinExistence type="predicted"/>
<sequence length="372" mass="41383">MSRISRALQALLDGLRGDGIPGAARVAGHPLSRRAEGLRSVVSITRDADRLSGQPMKQSFVGPGSPAVQYVIDRRSAELRLDTQAHNALESSLFIDEPIHRIALLSRDGHPELALGKLKWAGYLDARAYARQYGNRNLTVPFMSELQQRLTQFAPAESAGTASGRPRSIILDPLTTEERRAVASNPYLAHLREGSIGVPPGKEAIAHRLSESRALNRELRGLARWYNDAFDLMREQQSLRVRNGIDPYRLAAELQQRHSSINPWGDDCSSRMLMNWSLERSGLPPSAPPDFSRAIVSTTGQWADAVRTGSEAFGERATRLSQLEFPADPIEVFGMQREYETYRARGLETDFAHGVNFDIEACRDLMKLLREG</sequence>
<name>A0A317NI34_9NOCA</name>
<reference evidence="1 2" key="1">
    <citation type="submission" date="2018-05" db="EMBL/GenBank/DDBJ databases">
        <title>Genomic Encyclopedia of Type Strains, Phase IV (KMG-IV): sequencing the most valuable type-strain genomes for metagenomic binning, comparative biology and taxonomic classification.</title>
        <authorList>
            <person name="Goeker M."/>
        </authorList>
    </citation>
    <scope>NUCLEOTIDE SEQUENCE [LARGE SCALE GENOMIC DNA]</scope>
    <source>
        <strain evidence="1 2">DSM 44717</strain>
    </source>
</reference>
<dbReference type="AlphaFoldDB" id="A0A317NI34"/>
<accession>A0A317NI34</accession>
<dbReference type="Proteomes" id="UP000246410">
    <property type="component" value="Unassembled WGS sequence"/>
</dbReference>